<reference evidence="1" key="1">
    <citation type="submission" date="2014-11" db="EMBL/GenBank/DDBJ databases">
        <title>Molecular phylogeny of cliff fern family Woodsiaceae with morphological implications.</title>
        <authorList>
            <person name="Shao Y.-Z."/>
            <person name="Wei R."/>
            <person name="Zhang X.-C."/>
        </authorList>
    </citation>
    <scope>NUCLEOTIDE SEQUENCE</scope>
</reference>
<dbReference type="VEuPathDB" id="CryptoDB:Cvel_10546"/>
<dbReference type="Gene3D" id="1.25.40.10">
    <property type="entry name" value="Tetratricopeptide repeat domain"/>
    <property type="match status" value="1"/>
</dbReference>
<dbReference type="AlphaFoldDB" id="A0A0K6SAE2"/>
<sequence length="296" mass="32598">MKSRDFTETVEEQLARIRQGIHEQHQGKHQNAISIFNEVLNDIEFSKTLFRAPVASLPYFHRAKSHAALRNFETALSDLRACPKTDVSRSAHVIRFTGEVYKDMGRYEDARNFYSAALFAKAGDLTTQDCLEELDVLELGRFCQVPDWLKKDVLKRAPSDMKPVRISSTHLTVGTTHANASAGAQQGQKKSMIVDMEAFVLKEAVPAGTYVILEKVAAVAPHFDQHLFAGAVCCHCLGPTRNGLQGIFACTLRPDACPLSFCTAECRARAGRAHARECGALDGILPAWKSSGVPPE</sequence>
<organism evidence="1">
    <name type="scientific">Chromera velia CCMP2878</name>
    <dbReference type="NCBI Taxonomy" id="1169474"/>
    <lineage>
        <taxon>Eukaryota</taxon>
        <taxon>Sar</taxon>
        <taxon>Alveolata</taxon>
        <taxon>Colpodellida</taxon>
        <taxon>Chromeraceae</taxon>
        <taxon>Chromera</taxon>
    </lineage>
</organism>
<dbReference type="InterPro" id="IPR011990">
    <property type="entry name" value="TPR-like_helical_dom_sf"/>
</dbReference>
<proteinExistence type="predicted"/>
<evidence type="ECO:0000313" key="1">
    <source>
        <dbReference type="EMBL" id="CUC10642.1"/>
    </source>
</evidence>
<accession>A0A0K6SAE2</accession>
<protein>
    <recommendedName>
        <fullName evidence="2">MYND-type domain-containing protein</fullName>
    </recommendedName>
</protein>
<name>A0A0K6SAE2_9ALVE</name>
<evidence type="ECO:0008006" key="2">
    <source>
        <dbReference type="Google" id="ProtNLM"/>
    </source>
</evidence>
<dbReference type="SUPFAM" id="SSF48452">
    <property type="entry name" value="TPR-like"/>
    <property type="match status" value="1"/>
</dbReference>
<dbReference type="EMBL" id="CDMZ01004910">
    <property type="protein sequence ID" value="CUC10642.1"/>
    <property type="molecule type" value="Genomic_DNA"/>
</dbReference>
<gene>
    <name evidence="1" type="ORF">Cvel_10546.t1</name>
</gene>